<feature type="region of interest" description="Disordered" evidence="2">
    <location>
        <begin position="151"/>
        <end position="172"/>
    </location>
</feature>
<dbReference type="EMBL" id="CALTRL010001059">
    <property type="protein sequence ID" value="CAH7670732.1"/>
    <property type="molecule type" value="Genomic_DNA"/>
</dbReference>
<feature type="compositionally biased region" description="Basic and acidic residues" evidence="2">
    <location>
        <begin position="609"/>
        <end position="621"/>
    </location>
</feature>
<comment type="caution">
    <text evidence="3">The sequence shown here is derived from an EMBL/GenBank/DDBJ whole genome shotgun (WGS) entry which is preliminary data.</text>
</comment>
<feature type="region of interest" description="Disordered" evidence="2">
    <location>
        <begin position="41"/>
        <end position="63"/>
    </location>
</feature>
<dbReference type="GO" id="GO:0005543">
    <property type="term" value="F:phospholipid binding"/>
    <property type="evidence" value="ECO:0007669"/>
    <property type="project" value="InterPro"/>
</dbReference>
<name>A0AAV0ASB5_PHAPC</name>
<organism evidence="3 4">
    <name type="scientific">Phakopsora pachyrhizi</name>
    <name type="common">Asian soybean rust disease fungus</name>
    <dbReference type="NCBI Taxonomy" id="170000"/>
    <lineage>
        <taxon>Eukaryota</taxon>
        <taxon>Fungi</taxon>
        <taxon>Dikarya</taxon>
        <taxon>Basidiomycota</taxon>
        <taxon>Pucciniomycotina</taxon>
        <taxon>Pucciniomycetes</taxon>
        <taxon>Pucciniales</taxon>
        <taxon>Phakopsoraceae</taxon>
        <taxon>Phakopsora</taxon>
    </lineage>
</organism>
<dbReference type="PANTHER" id="PTHR38407:SF1">
    <property type="entry name" value="PROTEIN IVY1"/>
    <property type="match status" value="1"/>
</dbReference>
<reference evidence="3" key="1">
    <citation type="submission" date="2022-06" db="EMBL/GenBank/DDBJ databases">
        <authorList>
            <consortium name="SYNGENTA / RWTH Aachen University"/>
        </authorList>
    </citation>
    <scope>NUCLEOTIDE SEQUENCE</scope>
</reference>
<accession>A0AAV0ASB5</accession>
<feature type="compositionally biased region" description="Polar residues" evidence="2">
    <location>
        <begin position="461"/>
        <end position="473"/>
    </location>
</feature>
<keyword evidence="4" id="KW-1185">Reference proteome</keyword>
<sequence length="717" mass="78429">MVINQTTRTASEPQQPPVYLNQQHLNQQQQQQQNLNLNHHHHHHTYPHSISSSSTTNLSASSQFPLPSTILTRADLRESVDTFDAMLSAAKNYRSSLMALSTATSSFAKCLEDCARLKGARSDQSFNINPTRNNNSDYQSDLLNDRHQFHSNSFGQASDQSNNKIPASSKASNFDAIDDQSENQSNLTSAQRLMAASGLHFMTANLEQVLSATFYKSFEIPLLDLYDSYRCQLADRQTSYESEVSIKTKAIRETELRNLCQGIGKRSRKSTGRDLDSFRKGLQELQLQVESVEKLKQSYYAEVASGEMDLWRTVADNVSLVVKSEVEVYDRIASKATSDPTLESMVTSIPDPFDAYKNPSGNTSTSQQPEIYSILPPLTSILTSAPSVKRQSVDHLDSTLLNPSTPQQIPIPPSPSVSMIPDYPHLNSASHWVNYPTSTPQSTFCAPVAGFEIEQDLTGRYSQPQNNRTNSLFDSPPQSNSGSNQSSRSPSRVRLPSLPNISLGGVSASSSAESAQAINYHTPTPLRNVTSIESCSDGSLATIQVSKLKKSSSSPTLDSVPESGQNNDGRQADGSENLTRGEGLSSSEAEFMKSDGADGIGSESGGDSDDLRRNQSREEILKGLGSDEGQDISKDEIESMIFKGESSRSFDRVDSRNDDEFLRVEEGDEQRRSSIGGNSLMKNLGVLNETEHDEEGDNLMGQGPPSGIDSDSEDASS</sequence>
<dbReference type="AlphaFoldDB" id="A0AAV0ASB5"/>
<feature type="coiled-coil region" evidence="1">
    <location>
        <begin position="275"/>
        <end position="302"/>
    </location>
</feature>
<evidence type="ECO:0000313" key="4">
    <source>
        <dbReference type="Proteomes" id="UP001153365"/>
    </source>
</evidence>
<feature type="compositionally biased region" description="Polar residues" evidence="2">
    <location>
        <begin position="562"/>
        <end position="588"/>
    </location>
</feature>
<dbReference type="InterPro" id="IPR027267">
    <property type="entry name" value="AH/BAR_dom_sf"/>
</dbReference>
<dbReference type="Proteomes" id="UP001153365">
    <property type="component" value="Unassembled WGS sequence"/>
</dbReference>
<feature type="compositionally biased region" description="Low complexity" evidence="2">
    <location>
        <begin position="49"/>
        <end position="62"/>
    </location>
</feature>
<dbReference type="GO" id="GO:0000329">
    <property type="term" value="C:fungal-type vacuole membrane"/>
    <property type="evidence" value="ECO:0007669"/>
    <property type="project" value="InterPro"/>
</dbReference>
<dbReference type="InterPro" id="IPR037470">
    <property type="entry name" value="IVY1"/>
</dbReference>
<feature type="compositionally biased region" description="Low complexity" evidence="2">
    <location>
        <begin position="475"/>
        <end position="499"/>
    </location>
</feature>
<dbReference type="PANTHER" id="PTHR38407">
    <property type="entry name" value="PROTEIN IVY1"/>
    <property type="match status" value="1"/>
</dbReference>
<gene>
    <name evidence="3" type="ORF">PPACK8108_LOCUS5459</name>
</gene>
<feature type="region of interest" description="Disordered" evidence="2">
    <location>
        <begin position="461"/>
        <end position="500"/>
    </location>
</feature>
<proteinExistence type="predicted"/>
<feature type="compositionally biased region" description="Basic and acidic residues" evidence="2">
    <location>
        <begin position="645"/>
        <end position="672"/>
    </location>
</feature>
<evidence type="ECO:0000313" key="3">
    <source>
        <dbReference type="EMBL" id="CAH7670732.1"/>
    </source>
</evidence>
<keyword evidence="1" id="KW-0175">Coiled coil</keyword>
<protein>
    <submittedName>
        <fullName evidence="3">Expressed protein</fullName>
    </submittedName>
</protein>
<feature type="region of interest" description="Disordered" evidence="2">
    <location>
        <begin position="546"/>
        <end position="717"/>
    </location>
</feature>
<evidence type="ECO:0000256" key="1">
    <source>
        <dbReference type="SAM" id="Coils"/>
    </source>
</evidence>
<dbReference type="GO" id="GO:0042144">
    <property type="term" value="P:vacuole fusion, non-autophagic"/>
    <property type="evidence" value="ECO:0007669"/>
    <property type="project" value="InterPro"/>
</dbReference>
<dbReference type="Gene3D" id="1.20.1270.60">
    <property type="entry name" value="Arfaptin homology (AH) domain/BAR domain"/>
    <property type="match status" value="1"/>
</dbReference>
<evidence type="ECO:0000256" key="2">
    <source>
        <dbReference type="SAM" id="MobiDB-lite"/>
    </source>
</evidence>